<dbReference type="EMBL" id="NBAG03000224">
    <property type="protein sequence ID" value="PNI74399.1"/>
    <property type="molecule type" value="Genomic_DNA"/>
</dbReference>
<sequence>MSLSSGASGGKGVDANPVETYDSGDEWDIGVGNLIIDLDADLEKDQQKLEMSGSKEVGIPAPNAVATLPDNIKFVTPVPGPQGKEGKSKSKRNKSGKDTSKPTPGTSLFTPSEGAASKKEVQGRSGDGANAGGLVAAIAPKGSEKAAKASRSVAGSKKEKENSSSKSKKERSEGVGTCSEKDPGVLQPVPLGGRGGQYDGSAGVDTGAVEPLGSIAIEPGAALNPLGTKPEPEEGENECRPLKKVKSEKVRGGQIWLPTDCQSELPWTNCQILCVLCGRLISVWVMTNYKVRAAGNDNVVFFQIRGFPYRLIYSRPGHFGTGYLLLGAATL</sequence>
<evidence type="ECO:0000313" key="2">
    <source>
        <dbReference type="EMBL" id="PNI74399.1"/>
    </source>
</evidence>
<feature type="region of interest" description="Disordered" evidence="1">
    <location>
        <begin position="1"/>
        <end position="26"/>
    </location>
</feature>
<comment type="caution">
    <text evidence="2">The sequence shown here is derived from an EMBL/GenBank/DDBJ whole genome shotgun (WGS) entry which is preliminary data.</text>
</comment>
<feature type="region of interest" description="Disordered" evidence="1">
    <location>
        <begin position="220"/>
        <end position="239"/>
    </location>
</feature>
<proteinExistence type="predicted"/>
<feature type="compositionally biased region" description="Polar residues" evidence="1">
    <location>
        <begin position="101"/>
        <end position="110"/>
    </location>
</feature>
<dbReference type="Proteomes" id="UP000236370">
    <property type="component" value="Unassembled WGS sequence"/>
</dbReference>
<name>A0A2J8NRK2_PANTR</name>
<dbReference type="InterPro" id="IPR040010">
    <property type="entry name" value="ZN608/ZN609"/>
</dbReference>
<dbReference type="PANTHER" id="PTHR21564:SF2">
    <property type="entry name" value="ZINC FINGER PROTEIN 609"/>
    <property type="match status" value="1"/>
</dbReference>
<organism evidence="2 3">
    <name type="scientific">Pan troglodytes</name>
    <name type="common">Chimpanzee</name>
    <dbReference type="NCBI Taxonomy" id="9598"/>
    <lineage>
        <taxon>Eukaryota</taxon>
        <taxon>Metazoa</taxon>
        <taxon>Chordata</taxon>
        <taxon>Craniata</taxon>
        <taxon>Vertebrata</taxon>
        <taxon>Euteleostomi</taxon>
        <taxon>Mammalia</taxon>
        <taxon>Eutheria</taxon>
        <taxon>Euarchontoglires</taxon>
        <taxon>Primates</taxon>
        <taxon>Haplorrhini</taxon>
        <taxon>Catarrhini</taxon>
        <taxon>Hominidae</taxon>
        <taxon>Pan</taxon>
    </lineage>
</organism>
<accession>A0A2J8NRK2</accession>
<reference evidence="2 3" key="1">
    <citation type="submission" date="2017-12" db="EMBL/GenBank/DDBJ databases">
        <title>High-resolution comparative analysis of great ape genomes.</title>
        <authorList>
            <person name="Pollen A."/>
            <person name="Hastie A."/>
            <person name="Hormozdiari F."/>
            <person name="Dougherty M."/>
            <person name="Liu R."/>
            <person name="Chaisson M."/>
            <person name="Hoppe E."/>
            <person name="Hill C."/>
            <person name="Pang A."/>
            <person name="Hillier L."/>
            <person name="Baker C."/>
            <person name="Armstrong J."/>
            <person name="Shendure J."/>
            <person name="Paten B."/>
            <person name="Wilson R."/>
            <person name="Chao H."/>
            <person name="Schneider V."/>
            <person name="Ventura M."/>
            <person name="Kronenberg Z."/>
            <person name="Murali S."/>
            <person name="Gordon D."/>
            <person name="Cantsilieris S."/>
            <person name="Munson K."/>
            <person name="Nelson B."/>
            <person name="Raja A."/>
            <person name="Underwood J."/>
            <person name="Diekhans M."/>
            <person name="Fiddes I."/>
            <person name="Haussler D."/>
            <person name="Eichler E."/>
        </authorList>
    </citation>
    <scope>NUCLEOTIDE SEQUENCE [LARGE SCALE GENOMIC DNA]</scope>
    <source>
        <strain evidence="2">Yerkes chimp pedigree #C0471</strain>
    </source>
</reference>
<feature type="region of interest" description="Disordered" evidence="1">
    <location>
        <begin position="70"/>
        <end position="205"/>
    </location>
</feature>
<dbReference type="AlphaFoldDB" id="A0A2J8NRK2"/>
<protein>
    <submittedName>
        <fullName evidence="2">ZNF609 isoform 4</fullName>
    </submittedName>
</protein>
<evidence type="ECO:0000313" key="3">
    <source>
        <dbReference type="Proteomes" id="UP000236370"/>
    </source>
</evidence>
<gene>
    <name evidence="2" type="ORF">CK820_G0008317</name>
</gene>
<evidence type="ECO:0000256" key="1">
    <source>
        <dbReference type="SAM" id="MobiDB-lite"/>
    </source>
</evidence>
<dbReference type="PANTHER" id="PTHR21564">
    <property type="entry name" value="BRAKELESS PROTEIN"/>
    <property type="match status" value="1"/>
</dbReference>